<dbReference type="EMBL" id="KE525332">
    <property type="protein sequence ID" value="KFB47655.1"/>
    <property type="molecule type" value="Genomic_DNA"/>
</dbReference>
<dbReference type="EMBL" id="ATLV01022425">
    <property type="status" value="NOT_ANNOTATED_CDS"/>
    <property type="molecule type" value="Genomic_DNA"/>
</dbReference>
<dbReference type="Proteomes" id="UP000030765">
    <property type="component" value="Unassembled WGS sequence"/>
</dbReference>
<dbReference type="AlphaFoldDB" id="A0A084WBR1"/>
<gene>
    <name evidence="1" type="ORF">ZHAS_00015698</name>
</gene>
<name>A0A084WBR1_ANOSI</name>
<organism evidence="1">
    <name type="scientific">Anopheles sinensis</name>
    <name type="common">Mosquito</name>
    <dbReference type="NCBI Taxonomy" id="74873"/>
    <lineage>
        <taxon>Eukaryota</taxon>
        <taxon>Metazoa</taxon>
        <taxon>Ecdysozoa</taxon>
        <taxon>Arthropoda</taxon>
        <taxon>Hexapoda</taxon>
        <taxon>Insecta</taxon>
        <taxon>Pterygota</taxon>
        <taxon>Neoptera</taxon>
        <taxon>Endopterygota</taxon>
        <taxon>Diptera</taxon>
        <taxon>Nematocera</taxon>
        <taxon>Culicoidea</taxon>
        <taxon>Culicidae</taxon>
        <taxon>Anophelinae</taxon>
        <taxon>Anopheles</taxon>
    </lineage>
</organism>
<evidence type="ECO:0000313" key="3">
    <source>
        <dbReference type="Proteomes" id="UP000030765"/>
    </source>
</evidence>
<reference evidence="1 3" key="1">
    <citation type="journal article" date="2014" name="BMC Genomics">
        <title>Genome sequence of Anopheles sinensis provides insight into genetics basis of mosquito competence for malaria parasites.</title>
        <authorList>
            <person name="Zhou D."/>
            <person name="Zhang D."/>
            <person name="Ding G."/>
            <person name="Shi L."/>
            <person name="Hou Q."/>
            <person name="Ye Y."/>
            <person name="Xu Y."/>
            <person name="Zhou H."/>
            <person name="Xiong C."/>
            <person name="Li S."/>
            <person name="Yu J."/>
            <person name="Hong S."/>
            <person name="Yu X."/>
            <person name="Zou P."/>
            <person name="Chen C."/>
            <person name="Chang X."/>
            <person name="Wang W."/>
            <person name="Lv Y."/>
            <person name="Sun Y."/>
            <person name="Ma L."/>
            <person name="Shen B."/>
            <person name="Zhu C."/>
        </authorList>
    </citation>
    <scope>NUCLEOTIDE SEQUENCE [LARGE SCALE GENOMIC DNA]</scope>
</reference>
<dbReference type="VEuPathDB" id="VectorBase:ASIC015698"/>
<proteinExistence type="predicted"/>
<sequence length="215" mass="23853">MDVNGIKDLCPRRCRMHFAIRASPGQGWKRQQTKDRKINRGALANLKELYAAGTHPRPTPEGGKVTPNSWHLHVQPKCTSRSIPQANTWAERHRARCIDAITKYLRNAFCADVDTLSPRRYAADVFVVVGEMESGSYRTSPAGTIIFKTLAASVTSCIVNADKPPDGALRCKCIRRDFLATDTTSRLPSDRPPARKVGDPGLDNPYDYTGCLEKV</sequence>
<dbReference type="EMBL" id="ATLV01022424">
    <property type="status" value="NOT_ANNOTATED_CDS"/>
    <property type="molecule type" value="Genomic_DNA"/>
</dbReference>
<evidence type="ECO:0000313" key="2">
    <source>
        <dbReference type="EnsemblMetazoa" id="ASIC015698-PA"/>
    </source>
</evidence>
<dbReference type="EnsemblMetazoa" id="ASIC015698-RA">
    <property type="protein sequence ID" value="ASIC015698-PA"/>
    <property type="gene ID" value="ASIC015698"/>
</dbReference>
<protein>
    <submittedName>
        <fullName evidence="1 2">Alkyl hydroperoxide reductase</fullName>
    </submittedName>
</protein>
<accession>A0A084WBR1</accession>
<reference evidence="2" key="2">
    <citation type="submission" date="2020-05" db="UniProtKB">
        <authorList>
            <consortium name="EnsemblMetazoa"/>
        </authorList>
    </citation>
    <scope>IDENTIFICATION</scope>
</reference>
<keyword evidence="3" id="KW-1185">Reference proteome</keyword>
<dbReference type="EMBL" id="ATLV01022423">
    <property type="status" value="NOT_ANNOTATED_CDS"/>
    <property type="molecule type" value="Genomic_DNA"/>
</dbReference>
<evidence type="ECO:0000313" key="1">
    <source>
        <dbReference type="EMBL" id="KFB47655.1"/>
    </source>
</evidence>